<feature type="transmembrane region" description="Helical" evidence="1">
    <location>
        <begin position="154"/>
        <end position="175"/>
    </location>
</feature>
<feature type="transmembrane region" description="Helical" evidence="1">
    <location>
        <begin position="289"/>
        <end position="314"/>
    </location>
</feature>
<dbReference type="AlphaFoldDB" id="A0A016UU07"/>
<proteinExistence type="predicted"/>
<accession>A0A016UU07</accession>
<keyword evidence="1" id="KW-1133">Transmembrane helix</keyword>
<feature type="transmembrane region" description="Helical" evidence="1">
    <location>
        <begin position="213"/>
        <end position="231"/>
    </location>
</feature>
<evidence type="ECO:0000313" key="3">
    <source>
        <dbReference type="Proteomes" id="UP000024635"/>
    </source>
</evidence>
<keyword evidence="3" id="KW-1185">Reference proteome</keyword>
<protein>
    <submittedName>
        <fullName evidence="2">Uncharacterized protein</fullName>
    </submittedName>
</protein>
<sequence length="355" mass="41125">MLSCHYDCPIQWYSLIFPKHHTSGPVLVVYKPSGITTCMSPQMMMLMKIYLIPALCLLSVEILADSFPSCGSLGDRAMLERDRDPLARAVLTAWGNNSRSPLASSIRCENVPIGGDHILAYVTNLKTKKRRILISVQRKARKGKPTVASQNTFLHLYLISVSILFFSKVSFYLSVPTEDENLWKLACKSMNLQWYSGTLFAMRENEYFRGEQFILLCRHYILIFFGSFTRLKRRMIRRYWNECEIAKTHFGSSGSFLAHDIELRLPLILVEKLAFICQCQQRMRTIGYFLVKVFGSNITRVFWEFCAQFLLLLFRRHVTFFHSIHSLILATSLTYITLSEIIQFFRIVEGVGRFD</sequence>
<comment type="caution">
    <text evidence="2">The sequence shown here is derived from an EMBL/GenBank/DDBJ whole genome shotgun (WGS) entry which is preliminary data.</text>
</comment>
<feature type="transmembrane region" description="Helical" evidence="1">
    <location>
        <begin position="320"/>
        <end position="338"/>
    </location>
</feature>
<gene>
    <name evidence="2" type="primary">Acey_s0029.g1970</name>
    <name evidence="2" type="ORF">Y032_0029g1970</name>
</gene>
<dbReference type="Proteomes" id="UP000024635">
    <property type="component" value="Unassembled WGS sequence"/>
</dbReference>
<organism evidence="2 3">
    <name type="scientific">Ancylostoma ceylanicum</name>
    <dbReference type="NCBI Taxonomy" id="53326"/>
    <lineage>
        <taxon>Eukaryota</taxon>
        <taxon>Metazoa</taxon>
        <taxon>Ecdysozoa</taxon>
        <taxon>Nematoda</taxon>
        <taxon>Chromadorea</taxon>
        <taxon>Rhabditida</taxon>
        <taxon>Rhabditina</taxon>
        <taxon>Rhabditomorpha</taxon>
        <taxon>Strongyloidea</taxon>
        <taxon>Ancylostomatidae</taxon>
        <taxon>Ancylostomatinae</taxon>
        <taxon>Ancylostoma</taxon>
    </lineage>
</organism>
<keyword evidence="1" id="KW-0812">Transmembrane</keyword>
<evidence type="ECO:0000256" key="1">
    <source>
        <dbReference type="SAM" id="Phobius"/>
    </source>
</evidence>
<evidence type="ECO:0000313" key="2">
    <source>
        <dbReference type="EMBL" id="EYC17943.1"/>
    </source>
</evidence>
<reference evidence="3" key="1">
    <citation type="journal article" date="2015" name="Nat. Genet.">
        <title>The genome and transcriptome of the zoonotic hookworm Ancylostoma ceylanicum identify infection-specific gene families.</title>
        <authorList>
            <person name="Schwarz E.M."/>
            <person name="Hu Y."/>
            <person name="Antoshechkin I."/>
            <person name="Miller M.M."/>
            <person name="Sternberg P.W."/>
            <person name="Aroian R.V."/>
        </authorList>
    </citation>
    <scope>NUCLEOTIDE SEQUENCE</scope>
    <source>
        <strain evidence="3">HY135</strain>
    </source>
</reference>
<dbReference type="EMBL" id="JARK01001365">
    <property type="protein sequence ID" value="EYC17943.1"/>
    <property type="molecule type" value="Genomic_DNA"/>
</dbReference>
<name>A0A016UU07_9BILA</name>
<keyword evidence="1" id="KW-0472">Membrane</keyword>